<sequence length="215" mass="23651">MKTAASYKANKMKTHADTTQESNHVAFDSDENTEYVVPTNNQSPMTTLSSSGASNSSRYLDEIALLKRGKITRDTPKHTYRRGISAEDSKPSTVLPITMAELNSRGLRVDHDHVVYNIPESSEQRTTSLNSKTSHLRSSSGISATSSTSGLSSIHSVIKSPKNVKEYEVGTPEENATLRVSSIANKGRSYELNVDNDVCILQQSFKNVVLITWKN</sequence>
<accession>A0ABR1DN68</accession>
<proteinExistence type="predicted"/>
<dbReference type="Pfam" id="PF17360">
    <property type="entry name" value="DUF5386"/>
    <property type="match status" value="2"/>
</dbReference>
<comment type="caution">
    <text evidence="2">The sequence shown here is derived from an EMBL/GenBank/DDBJ whole genome shotgun (WGS) entry which is preliminary data.</text>
</comment>
<evidence type="ECO:0000256" key="1">
    <source>
        <dbReference type="SAM" id="MobiDB-lite"/>
    </source>
</evidence>
<evidence type="ECO:0000313" key="3">
    <source>
        <dbReference type="Proteomes" id="UP001303046"/>
    </source>
</evidence>
<dbReference type="InterPro" id="IPR035332">
    <property type="entry name" value="DUF5386"/>
</dbReference>
<dbReference type="Proteomes" id="UP001303046">
    <property type="component" value="Unassembled WGS sequence"/>
</dbReference>
<feature type="region of interest" description="Disordered" evidence="1">
    <location>
        <begin position="121"/>
        <end position="149"/>
    </location>
</feature>
<dbReference type="EMBL" id="JAVFWL010000004">
    <property type="protein sequence ID" value="KAK6751859.1"/>
    <property type="molecule type" value="Genomic_DNA"/>
</dbReference>
<reference evidence="2 3" key="1">
    <citation type="submission" date="2023-08" db="EMBL/GenBank/DDBJ databases">
        <title>A Necator americanus chromosomal reference genome.</title>
        <authorList>
            <person name="Ilik V."/>
            <person name="Petrzelkova K.J."/>
            <person name="Pardy F."/>
            <person name="Fuh T."/>
            <person name="Niatou-Singa F.S."/>
            <person name="Gouil Q."/>
            <person name="Baker L."/>
            <person name="Ritchie M.E."/>
            <person name="Jex A.R."/>
            <person name="Gazzola D."/>
            <person name="Li H."/>
            <person name="Toshio Fujiwara R."/>
            <person name="Zhan B."/>
            <person name="Aroian R.V."/>
            <person name="Pafco B."/>
            <person name="Schwarz E.M."/>
        </authorList>
    </citation>
    <scope>NUCLEOTIDE SEQUENCE [LARGE SCALE GENOMIC DNA]</scope>
    <source>
        <strain evidence="2 3">Aroian</strain>
        <tissue evidence="2">Whole animal</tissue>
    </source>
</reference>
<evidence type="ECO:0000313" key="2">
    <source>
        <dbReference type="EMBL" id="KAK6751859.1"/>
    </source>
</evidence>
<feature type="compositionally biased region" description="Polar residues" evidence="1">
    <location>
        <begin position="121"/>
        <end position="137"/>
    </location>
</feature>
<protein>
    <submittedName>
        <fullName evidence="2">Uncharacterized protein</fullName>
    </submittedName>
</protein>
<gene>
    <name evidence="2" type="primary">Necator_chrIV.g16638</name>
    <name evidence="2" type="ORF">RB195_003341</name>
</gene>
<feature type="region of interest" description="Disordered" evidence="1">
    <location>
        <begin position="1"/>
        <end position="20"/>
    </location>
</feature>
<keyword evidence="3" id="KW-1185">Reference proteome</keyword>
<organism evidence="2 3">
    <name type="scientific">Necator americanus</name>
    <name type="common">Human hookworm</name>
    <dbReference type="NCBI Taxonomy" id="51031"/>
    <lineage>
        <taxon>Eukaryota</taxon>
        <taxon>Metazoa</taxon>
        <taxon>Ecdysozoa</taxon>
        <taxon>Nematoda</taxon>
        <taxon>Chromadorea</taxon>
        <taxon>Rhabditida</taxon>
        <taxon>Rhabditina</taxon>
        <taxon>Rhabditomorpha</taxon>
        <taxon>Strongyloidea</taxon>
        <taxon>Ancylostomatidae</taxon>
        <taxon>Bunostominae</taxon>
        <taxon>Necator</taxon>
    </lineage>
</organism>
<feature type="compositionally biased region" description="Low complexity" evidence="1">
    <location>
        <begin position="138"/>
        <end position="149"/>
    </location>
</feature>
<name>A0ABR1DN68_NECAM</name>